<protein>
    <submittedName>
        <fullName evidence="2">MdaB protein homolog</fullName>
    </submittedName>
</protein>
<gene>
    <name evidence="2" type="primary">mdaB_2</name>
    <name evidence="2" type="ORF">NCTC12475_01117</name>
</gene>
<evidence type="ECO:0000313" key="3">
    <source>
        <dbReference type="Proteomes" id="UP000254920"/>
    </source>
</evidence>
<feature type="transmembrane region" description="Helical" evidence="1">
    <location>
        <begin position="35"/>
        <end position="52"/>
    </location>
</feature>
<accession>A0A381DJV0</accession>
<name>A0A381DJV0_9BACT</name>
<keyword evidence="3" id="KW-1185">Reference proteome</keyword>
<dbReference type="EMBL" id="UFVD01000001">
    <property type="protein sequence ID" value="SUX10905.1"/>
    <property type="molecule type" value="Genomic_DNA"/>
</dbReference>
<dbReference type="Proteomes" id="UP000254920">
    <property type="component" value="Unassembled WGS sequence"/>
</dbReference>
<reference evidence="2 3" key="1">
    <citation type="submission" date="2018-06" db="EMBL/GenBank/DDBJ databases">
        <authorList>
            <consortium name="Pathogen Informatics"/>
            <person name="Doyle S."/>
        </authorList>
    </citation>
    <scope>NUCLEOTIDE SEQUENCE [LARGE SCALE GENOMIC DNA]</scope>
    <source>
        <strain evidence="2 3">NCTC12475</strain>
    </source>
</reference>
<sequence length="53" mass="6086">MKNILLINGAKFFGNSSGRLNQTLHNVAKQTLTEMKKMLVKLLLIVVMMFFMK</sequence>
<dbReference type="AlphaFoldDB" id="A0A381DJV0"/>
<keyword evidence="1" id="KW-0472">Membrane</keyword>
<evidence type="ECO:0000256" key="1">
    <source>
        <dbReference type="SAM" id="Phobius"/>
    </source>
</evidence>
<keyword evidence="1" id="KW-1133">Transmembrane helix</keyword>
<proteinExistence type="predicted"/>
<organism evidence="2 3">
    <name type="scientific">Campylobacter sputorum subsp. sputorum</name>
    <dbReference type="NCBI Taxonomy" id="32024"/>
    <lineage>
        <taxon>Bacteria</taxon>
        <taxon>Pseudomonadati</taxon>
        <taxon>Campylobacterota</taxon>
        <taxon>Epsilonproteobacteria</taxon>
        <taxon>Campylobacterales</taxon>
        <taxon>Campylobacteraceae</taxon>
        <taxon>Campylobacter</taxon>
    </lineage>
</organism>
<keyword evidence="1" id="KW-0812">Transmembrane</keyword>
<evidence type="ECO:0000313" key="2">
    <source>
        <dbReference type="EMBL" id="SUX10905.1"/>
    </source>
</evidence>